<name>A0A0L6UKM6_9BASI</name>
<dbReference type="OrthoDB" id="2506738at2759"/>
<keyword evidence="3" id="KW-1185">Reference proteome</keyword>
<organism evidence="2 3">
    <name type="scientific">Puccinia sorghi</name>
    <dbReference type="NCBI Taxonomy" id="27349"/>
    <lineage>
        <taxon>Eukaryota</taxon>
        <taxon>Fungi</taxon>
        <taxon>Dikarya</taxon>
        <taxon>Basidiomycota</taxon>
        <taxon>Pucciniomycotina</taxon>
        <taxon>Pucciniomycetes</taxon>
        <taxon>Pucciniales</taxon>
        <taxon>Pucciniaceae</taxon>
        <taxon>Puccinia</taxon>
    </lineage>
</organism>
<comment type="caution">
    <text evidence="2">The sequence shown here is derived from an EMBL/GenBank/DDBJ whole genome shotgun (WGS) entry which is preliminary data.</text>
</comment>
<dbReference type="VEuPathDB" id="FungiDB:VP01_538g5"/>
<evidence type="ECO:0000256" key="1">
    <source>
        <dbReference type="SAM" id="MobiDB-lite"/>
    </source>
</evidence>
<evidence type="ECO:0000313" key="2">
    <source>
        <dbReference type="EMBL" id="KNZ48827.1"/>
    </source>
</evidence>
<feature type="region of interest" description="Disordered" evidence="1">
    <location>
        <begin position="87"/>
        <end position="106"/>
    </location>
</feature>
<feature type="region of interest" description="Disordered" evidence="1">
    <location>
        <begin position="1"/>
        <end position="30"/>
    </location>
</feature>
<dbReference type="EMBL" id="LAVV01010597">
    <property type="protein sequence ID" value="KNZ48827.1"/>
    <property type="molecule type" value="Genomic_DNA"/>
</dbReference>
<proteinExistence type="predicted"/>
<accession>A0A0L6UKM6</accession>
<dbReference type="Proteomes" id="UP000037035">
    <property type="component" value="Unassembled WGS sequence"/>
</dbReference>
<dbReference type="AlphaFoldDB" id="A0A0L6UKM6"/>
<sequence>MYSPVCPIGAPSQTYTRNRGPSKKPAPPRACALISSRSARPKGMVFSNNDLPQNIKDLQAARQTSAPPLSRLQSGDRRGMVFDVDNLPQELKNLKGDAPRNNTRPA</sequence>
<reference evidence="2 3" key="1">
    <citation type="submission" date="2015-08" db="EMBL/GenBank/DDBJ databases">
        <title>Next Generation Sequencing and Analysis of the Genome of Puccinia sorghi L Schw, the Causal Agent of Maize Common Rust.</title>
        <authorList>
            <person name="Rochi L."/>
            <person name="Burguener G."/>
            <person name="Darino M."/>
            <person name="Turjanski A."/>
            <person name="Kreff E."/>
            <person name="Dieguez M.J."/>
            <person name="Sacco F."/>
        </authorList>
    </citation>
    <scope>NUCLEOTIDE SEQUENCE [LARGE SCALE GENOMIC DNA]</scope>
    <source>
        <strain evidence="2 3">RO10H11247</strain>
    </source>
</reference>
<protein>
    <submittedName>
        <fullName evidence="2">Uncharacterized protein</fullName>
    </submittedName>
</protein>
<evidence type="ECO:0000313" key="3">
    <source>
        <dbReference type="Proteomes" id="UP000037035"/>
    </source>
</evidence>
<gene>
    <name evidence="2" type="ORF">VP01_538g5</name>
</gene>